<comment type="caution">
    <text evidence="2">The sequence shown here is derived from an EMBL/GenBank/DDBJ whole genome shotgun (WGS) entry which is preliminary data.</text>
</comment>
<proteinExistence type="predicted"/>
<dbReference type="Proteomes" id="UP000823634">
    <property type="component" value="Unassembled WGS sequence"/>
</dbReference>
<evidence type="ECO:0000313" key="2">
    <source>
        <dbReference type="EMBL" id="MBO8426523.1"/>
    </source>
</evidence>
<name>A0A9D9DGY6_9FIRM</name>
<dbReference type="PROSITE" id="PS51257">
    <property type="entry name" value="PROKAR_LIPOPROTEIN"/>
    <property type="match status" value="1"/>
</dbReference>
<feature type="signal peptide" evidence="1">
    <location>
        <begin position="1"/>
        <end position="24"/>
    </location>
</feature>
<dbReference type="EMBL" id="JADINA010000027">
    <property type="protein sequence ID" value="MBO8426523.1"/>
    <property type="molecule type" value="Genomic_DNA"/>
</dbReference>
<evidence type="ECO:0008006" key="4">
    <source>
        <dbReference type="Google" id="ProtNLM"/>
    </source>
</evidence>
<dbReference type="AlphaFoldDB" id="A0A9D9DGY6"/>
<keyword evidence="1" id="KW-0732">Signal</keyword>
<dbReference type="SUPFAM" id="SSF55486">
    <property type="entry name" value="Metalloproteases ('zincins'), catalytic domain"/>
    <property type="match status" value="1"/>
</dbReference>
<dbReference type="PANTHER" id="PTHR41775:SF1">
    <property type="entry name" value="PEPTIDASE M6-LIKE DOMAIN-CONTAINING PROTEIN"/>
    <property type="match status" value="1"/>
</dbReference>
<gene>
    <name evidence="2" type="ORF">IAC61_04290</name>
</gene>
<evidence type="ECO:0000313" key="3">
    <source>
        <dbReference type="Proteomes" id="UP000823634"/>
    </source>
</evidence>
<sequence>MRKSLLPVLPLLFALAGCSASSFSAFSGSLADPSFPSEEGEGYYLASEVKPLQCFDAEIDVSTRQKAIGLYSPYGETRYAIPSTGEVPLLVIPVVFDSGASIDIERIEKAFFGVSSNTSYQSVSSYYHLSSGGRLLLRGEVAPESFRCPYTAEELSSYSGGTEAKRVLSSIYEQALSWYGERFPMSYTRFATYYGDEPIPVYFLYDAPYSTSSSSLLWAFSINSPAPVSWSSLYMMGEGKEPDPHTYIHEVGHLLGLPDYYDTTSSDLRISPLGRMDMMDCSVGDHNAFSKYLLGWGMPYVVTGECSITLNQATYNNQMVLLSPSWNQTPYDEYLLLEFYTPGILNGPDADKSRGDGARLPSYPGIKAYRVDARLALYENNRKGGILSPSTVLGESGLDFNSDNSLSSPYLIQLLDKSSDSASLSPYFVAGEKEESFSESGLSLTRSEALFYKGDGIGKGDYPDMGFSFGELSIGFEVRETTSSLATLDFFYL</sequence>
<reference evidence="2" key="2">
    <citation type="journal article" date="2021" name="PeerJ">
        <title>Extensive microbial diversity within the chicken gut microbiome revealed by metagenomics and culture.</title>
        <authorList>
            <person name="Gilroy R."/>
            <person name="Ravi A."/>
            <person name="Getino M."/>
            <person name="Pursley I."/>
            <person name="Horton D.L."/>
            <person name="Alikhan N.F."/>
            <person name="Baker D."/>
            <person name="Gharbi K."/>
            <person name="Hall N."/>
            <person name="Watson M."/>
            <person name="Adriaenssens E.M."/>
            <person name="Foster-Nyarko E."/>
            <person name="Jarju S."/>
            <person name="Secka A."/>
            <person name="Antonio M."/>
            <person name="Oren A."/>
            <person name="Chaudhuri R.R."/>
            <person name="La Ragione R."/>
            <person name="Hildebrand F."/>
            <person name="Pallen M.J."/>
        </authorList>
    </citation>
    <scope>NUCLEOTIDE SEQUENCE</scope>
    <source>
        <strain evidence="2">17113</strain>
    </source>
</reference>
<dbReference type="PANTHER" id="PTHR41775">
    <property type="entry name" value="SECRETED PROTEIN-RELATED"/>
    <property type="match status" value="1"/>
</dbReference>
<accession>A0A9D9DGY6</accession>
<feature type="chain" id="PRO_5038680318" description="Peptidase M6-like domain-containing protein" evidence="1">
    <location>
        <begin position="25"/>
        <end position="493"/>
    </location>
</feature>
<reference evidence="2" key="1">
    <citation type="submission" date="2020-10" db="EMBL/GenBank/DDBJ databases">
        <authorList>
            <person name="Gilroy R."/>
        </authorList>
    </citation>
    <scope>NUCLEOTIDE SEQUENCE</scope>
    <source>
        <strain evidence="2">17113</strain>
    </source>
</reference>
<protein>
    <recommendedName>
        <fullName evidence="4">Peptidase M6-like domain-containing protein</fullName>
    </recommendedName>
</protein>
<organism evidence="2 3">
    <name type="scientific">Candidatus Alloenteromonas pullistercoris</name>
    <dbReference type="NCBI Taxonomy" id="2840785"/>
    <lineage>
        <taxon>Bacteria</taxon>
        <taxon>Bacillati</taxon>
        <taxon>Bacillota</taxon>
        <taxon>Bacillota incertae sedis</taxon>
        <taxon>Candidatus Alloenteromonas</taxon>
    </lineage>
</organism>
<evidence type="ECO:0000256" key="1">
    <source>
        <dbReference type="SAM" id="SignalP"/>
    </source>
</evidence>